<evidence type="ECO:0000313" key="2">
    <source>
        <dbReference type="EMBL" id="SPV20554.1"/>
    </source>
</evidence>
<name>A0AAE8NGY8_BURCE</name>
<dbReference type="EMBL" id="UARD01000022">
    <property type="protein sequence ID" value="SPV20554.1"/>
    <property type="molecule type" value="Genomic_DNA"/>
</dbReference>
<gene>
    <name evidence="2" type="ORF">NCTC10661_03920</name>
</gene>
<feature type="region of interest" description="Disordered" evidence="1">
    <location>
        <begin position="1"/>
        <end position="40"/>
    </location>
</feature>
<reference evidence="2 3" key="1">
    <citation type="submission" date="2018-06" db="EMBL/GenBank/DDBJ databases">
        <authorList>
            <consortium name="Pathogen Informatics"/>
            <person name="Doyle S."/>
        </authorList>
    </citation>
    <scope>NUCLEOTIDE SEQUENCE [LARGE SCALE GENOMIC DNA]</scope>
    <source>
        <strain evidence="2 3">NCTC10661</strain>
    </source>
</reference>
<feature type="compositionally biased region" description="Basic residues" evidence="1">
    <location>
        <begin position="1"/>
        <end position="11"/>
    </location>
</feature>
<accession>A0AAE8NGY8</accession>
<dbReference type="Proteomes" id="UP000250416">
    <property type="component" value="Unassembled WGS sequence"/>
</dbReference>
<evidence type="ECO:0000256" key="1">
    <source>
        <dbReference type="SAM" id="MobiDB-lite"/>
    </source>
</evidence>
<protein>
    <submittedName>
        <fullName evidence="2">Uncharacterized protein</fullName>
    </submittedName>
</protein>
<sequence>MPPTGRMKKPTPKVASDISSDAYWLPAGKNSRAMMPEKNP</sequence>
<dbReference type="AlphaFoldDB" id="A0AAE8NGY8"/>
<evidence type="ECO:0000313" key="3">
    <source>
        <dbReference type="Proteomes" id="UP000250416"/>
    </source>
</evidence>
<comment type="caution">
    <text evidence="2">The sequence shown here is derived from an EMBL/GenBank/DDBJ whole genome shotgun (WGS) entry which is preliminary data.</text>
</comment>
<organism evidence="2 3">
    <name type="scientific">Burkholderia cepacia</name>
    <name type="common">Pseudomonas cepacia</name>
    <dbReference type="NCBI Taxonomy" id="292"/>
    <lineage>
        <taxon>Bacteria</taxon>
        <taxon>Pseudomonadati</taxon>
        <taxon>Pseudomonadota</taxon>
        <taxon>Betaproteobacteria</taxon>
        <taxon>Burkholderiales</taxon>
        <taxon>Burkholderiaceae</taxon>
        <taxon>Burkholderia</taxon>
        <taxon>Burkholderia cepacia complex</taxon>
    </lineage>
</organism>
<proteinExistence type="predicted"/>